<comment type="subunit">
    <text evidence="10">Monomer.</text>
</comment>
<dbReference type="RefSeq" id="WP_013344035.1">
    <property type="nucleotide sequence ID" value="NC_014541.1"/>
</dbReference>
<evidence type="ECO:0000256" key="4">
    <source>
        <dbReference type="ARBA" id="ARBA00022679"/>
    </source>
</evidence>
<sequence length="315" mass="35174">MTDTRPLAICLMGPTASGKTDLAIALRQRLPVELISVDSALIYRGMDIGTAKPTADELEAAPHRLIDIKDPAESYSAADFAADALREMEAIHASGRIPLLVGGTMLYFKALLEGLSPLPSADPKIRAEIEQQAAERGWQALHDELAQIDPESAARIHPNDPQRLSRALEVYRISGETLTTLTQQKRPPLPFRTAQFAIVPDQRDRLHQRIEKRFLSMLDQGFEAEVRALYERGDLHPGLPSIRCVGYRQMWAYLDGEISHQEMVAKGVAATRQLAKRQITWLRGWEGLHWLSSEHDDNVGEVLQKLALDFGLGYK</sequence>
<dbReference type="FunFam" id="1.10.20.140:FF:000001">
    <property type="entry name" value="tRNA dimethylallyltransferase"/>
    <property type="match status" value="1"/>
</dbReference>
<evidence type="ECO:0000256" key="3">
    <source>
        <dbReference type="ARBA" id="ARBA00005842"/>
    </source>
</evidence>
<dbReference type="InterPro" id="IPR027417">
    <property type="entry name" value="P-loop_NTPase"/>
</dbReference>
<dbReference type="OrthoDB" id="9776390at2"/>
<evidence type="ECO:0000256" key="10">
    <source>
        <dbReference type="HAMAP-Rule" id="MF_00185"/>
    </source>
</evidence>
<dbReference type="KEGG" id="fbl:Fbal_0515"/>
<evidence type="ECO:0000256" key="13">
    <source>
        <dbReference type="RuleBase" id="RU003785"/>
    </source>
</evidence>
<evidence type="ECO:0000256" key="5">
    <source>
        <dbReference type="ARBA" id="ARBA00022694"/>
    </source>
</evidence>
<accession>E1SPR5</accession>
<dbReference type="Gene3D" id="3.40.50.300">
    <property type="entry name" value="P-loop containing nucleotide triphosphate hydrolases"/>
    <property type="match status" value="1"/>
</dbReference>
<keyword evidence="8 10" id="KW-0460">Magnesium</keyword>
<keyword evidence="15" id="KW-1185">Reference proteome</keyword>
<proteinExistence type="inferred from homology"/>
<feature type="site" description="Interaction with substrate tRNA" evidence="10">
    <location>
        <position position="104"/>
    </location>
</feature>
<organism evidence="14 15">
    <name type="scientific">Ferrimonas balearica (strain DSM 9799 / CCM 4581 / KCTC 23876 / PAT)</name>
    <dbReference type="NCBI Taxonomy" id="550540"/>
    <lineage>
        <taxon>Bacteria</taxon>
        <taxon>Pseudomonadati</taxon>
        <taxon>Pseudomonadota</taxon>
        <taxon>Gammaproteobacteria</taxon>
        <taxon>Alteromonadales</taxon>
        <taxon>Ferrimonadaceae</taxon>
        <taxon>Ferrimonas</taxon>
    </lineage>
</organism>
<dbReference type="STRING" id="550540.Fbal_0515"/>
<dbReference type="GO" id="GO:0052381">
    <property type="term" value="F:tRNA dimethylallyltransferase activity"/>
    <property type="evidence" value="ECO:0007669"/>
    <property type="project" value="UniProtKB-UniRule"/>
</dbReference>
<dbReference type="GO" id="GO:0006400">
    <property type="term" value="P:tRNA modification"/>
    <property type="evidence" value="ECO:0007669"/>
    <property type="project" value="TreeGrafter"/>
</dbReference>
<keyword evidence="6 10" id="KW-0547">Nucleotide-binding</keyword>
<evidence type="ECO:0000256" key="12">
    <source>
        <dbReference type="RuleBase" id="RU003784"/>
    </source>
</evidence>
<dbReference type="AlphaFoldDB" id="E1SPR5"/>
<evidence type="ECO:0000256" key="2">
    <source>
        <dbReference type="ARBA" id="ARBA00003213"/>
    </source>
</evidence>
<keyword evidence="7 10" id="KW-0067">ATP-binding</keyword>
<comment type="catalytic activity">
    <reaction evidence="9 10 11">
        <text>adenosine(37) in tRNA + dimethylallyl diphosphate = N(6)-dimethylallyladenosine(37) in tRNA + diphosphate</text>
        <dbReference type="Rhea" id="RHEA:26482"/>
        <dbReference type="Rhea" id="RHEA-COMP:10162"/>
        <dbReference type="Rhea" id="RHEA-COMP:10375"/>
        <dbReference type="ChEBI" id="CHEBI:33019"/>
        <dbReference type="ChEBI" id="CHEBI:57623"/>
        <dbReference type="ChEBI" id="CHEBI:74411"/>
        <dbReference type="ChEBI" id="CHEBI:74415"/>
        <dbReference type="EC" id="2.5.1.75"/>
    </reaction>
</comment>
<comment type="cofactor">
    <cofactor evidence="1 10">
        <name>Mg(2+)</name>
        <dbReference type="ChEBI" id="CHEBI:18420"/>
    </cofactor>
</comment>
<dbReference type="Pfam" id="PF01715">
    <property type="entry name" value="IPPT"/>
    <property type="match status" value="1"/>
</dbReference>
<evidence type="ECO:0000256" key="6">
    <source>
        <dbReference type="ARBA" id="ARBA00022741"/>
    </source>
</evidence>
<name>E1SPR5_FERBD</name>
<feature type="region of interest" description="Interaction with substrate tRNA" evidence="10">
    <location>
        <begin position="243"/>
        <end position="248"/>
    </location>
</feature>
<evidence type="ECO:0000256" key="8">
    <source>
        <dbReference type="ARBA" id="ARBA00022842"/>
    </source>
</evidence>
<gene>
    <name evidence="10" type="primary">miaA</name>
    <name evidence="14" type="ordered locus">Fbal_0515</name>
</gene>
<dbReference type="HAMAP" id="MF_00185">
    <property type="entry name" value="IPP_trans"/>
    <property type="match status" value="1"/>
</dbReference>
<dbReference type="PANTHER" id="PTHR11088:SF60">
    <property type="entry name" value="TRNA DIMETHYLALLYLTRANSFERASE"/>
    <property type="match status" value="1"/>
</dbReference>
<dbReference type="InterPro" id="IPR039657">
    <property type="entry name" value="Dimethylallyltransferase"/>
</dbReference>
<evidence type="ECO:0000256" key="7">
    <source>
        <dbReference type="ARBA" id="ARBA00022840"/>
    </source>
</evidence>
<dbReference type="EMBL" id="CP002209">
    <property type="protein sequence ID" value="ADN74729.1"/>
    <property type="molecule type" value="Genomic_DNA"/>
</dbReference>
<feature type="binding site" evidence="10">
    <location>
        <begin position="13"/>
        <end position="20"/>
    </location>
    <ligand>
        <name>ATP</name>
        <dbReference type="ChEBI" id="CHEBI:30616"/>
    </ligand>
</feature>
<dbReference type="Gene3D" id="1.10.20.140">
    <property type="match status" value="1"/>
</dbReference>
<reference evidence="14 15" key="1">
    <citation type="journal article" date="2010" name="Stand. Genomic Sci.">
        <title>Complete genome sequence of Ferrimonas balearica type strain (PAT).</title>
        <authorList>
            <person name="Nolan M."/>
            <person name="Sikorski J."/>
            <person name="Davenport K."/>
            <person name="Lucas S."/>
            <person name="Glavina Del Rio T."/>
            <person name="Tice H."/>
            <person name="Cheng J."/>
            <person name="Goodwin L."/>
            <person name="Pitluck S."/>
            <person name="Liolios K."/>
            <person name="Ivanova N."/>
            <person name="Mavromatis K."/>
            <person name="Ovchinnikova G."/>
            <person name="Pati A."/>
            <person name="Chen A."/>
            <person name="Palaniappan K."/>
            <person name="Land M."/>
            <person name="Hauser L."/>
            <person name="Chang Y."/>
            <person name="Jeffries C."/>
            <person name="Tapia R."/>
            <person name="Brettin T."/>
            <person name="Detter J."/>
            <person name="Han C."/>
            <person name="Yasawong M."/>
            <person name="Rohde M."/>
            <person name="Tindall B."/>
            <person name="Goker M."/>
            <person name="Woyke T."/>
            <person name="Bristow J."/>
            <person name="Eisen J."/>
            <person name="Markowitz V."/>
            <person name="Hugenholtz P."/>
            <person name="Kyrpides N."/>
            <person name="Klenk H."/>
            <person name="Lapidus A."/>
        </authorList>
    </citation>
    <scope>NUCLEOTIDE SEQUENCE [LARGE SCALE GENOMIC DNA]</scope>
    <source>
        <strain evidence="15">DSM 9799 / CCM 4581 / KCTC 23876 / PAT</strain>
    </source>
</reference>
<dbReference type="GO" id="GO:0005524">
    <property type="term" value="F:ATP binding"/>
    <property type="evidence" value="ECO:0007669"/>
    <property type="project" value="UniProtKB-UniRule"/>
</dbReference>
<dbReference type="eggNOG" id="COG0324">
    <property type="taxonomic scope" value="Bacteria"/>
</dbReference>
<evidence type="ECO:0000256" key="11">
    <source>
        <dbReference type="RuleBase" id="RU003783"/>
    </source>
</evidence>
<dbReference type="HOGENOM" id="CLU_032616_0_0_6"/>
<evidence type="ECO:0000256" key="1">
    <source>
        <dbReference type="ARBA" id="ARBA00001946"/>
    </source>
</evidence>
<comment type="similarity">
    <text evidence="3 10 13">Belongs to the IPP transferase family.</text>
</comment>
<evidence type="ECO:0000313" key="15">
    <source>
        <dbReference type="Proteomes" id="UP000006683"/>
    </source>
</evidence>
<keyword evidence="5 10" id="KW-0819">tRNA processing</keyword>
<dbReference type="NCBIfam" id="TIGR00174">
    <property type="entry name" value="miaA"/>
    <property type="match status" value="1"/>
</dbReference>
<feature type="region of interest" description="Interaction with substrate tRNA" evidence="10">
    <location>
        <begin position="162"/>
        <end position="166"/>
    </location>
</feature>
<feature type="site" description="Interaction with substrate tRNA" evidence="10">
    <location>
        <position position="126"/>
    </location>
</feature>
<feature type="region of interest" description="Interaction with substrate tRNA" evidence="10">
    <location>
        <begin position="38"/>
        <end position="41"/>
    </location>
</feature>
<dbReference type="GeneID" id="67180761"/>
<feature type="binding site" evidence="10">
    <location>
        <begin position="15"/>
        <end position="20"/>
    </location>
    <ligand>
        <name>substrate</name>
    </ligand>
</feature>
<protein>
    <recommendedName>
        <fullName evidence="10">tRNA dimethylallyltransferase</fullName>
        <ecNumber evidence="10">2.5.1.75</ecNumber>
    </recommendedName>
    <alternativeName>
        <fullName evidence="10">Dimethylallyl diphosphate:tRNA dimethylallyltransferase</fullName>
        <shortName evidence="10">DMAPP:tRNA dimethylallyltransferase</shortName>
        <shortName evidence="10">DMATase</shortName>
    </alternativeName>
    <alternativeName>
        <fullName evidence="10">Isopentenyl-diphosphate:tRNA isopentenyltransferase</fullName>
        <shortName evidence="10">IPP transferase</shortName>
        <shortName evidence="10">IPPT</shortName>
        <shortName evidence="10">IPTase</shortName>
    </alternativeName>
</protein>
<dbReference type="Proteomes" id="UP000006683">
    <property type="component" value="Chromosome"/>
</dbReference>
<dbReference type="SUPFAM" id="SSF52540">
    <property type="entry name" value="P-loop containing nucleoside triphosphate hydrolases"/>
    <property type="match status" value="1"/>
</dbReference>
<comment type="function">
    <text evidence="2 10 12">Catalyzes the transfer of a dimethylallyl group onto the adenine at position 37 in tRNAs that read codons beginning with uridine, leading to the formation of N6-(dimethylallyl)adenosine (i(6)A).</text>
</comment>
<feature type="region of interest" description="Interaction with substrate tRNA" evidence="10">
    <location>
        <begin position="276"/>
        <end position="283"/>
    </location>
</feature>
<dbReference type="InterPro" id="IPR018022">
    <property type="entry name" value="IPT"/>
</dbReference>
<dbReference type="PANTHER" id="PTHR11088">
    <property type="entry name" value="TRNA DIMETHYLALLYLTRANSFERASE"/>
    <property type="match status" value="1"/>
</dbReference>
<evidence type="ECO:0000313" key="14">
    <source>
        <dbReference type="EMBL" id="ADN74729.1"/>
    </source>
</evidence>
<keyword evidence="4 10" id="KW-0808">Transferase</keyword>
<dbReference type="EC" id="2.5.1.75" evidence="10"/>
<evidence type="ECO:0000256" key="9">
    <source>
        <dbReference type="ARBA" id="ARBA00049563"/>
    </source>
</evidence>